<dbReference type="EMBL" id="JRNE01000040">
    <property type="protein sequence ID" value="KGF17389.1"/>
    <property type="molecule type" value="Genomic_DNA"/>
</dbReference>
<accession>A0A096A963</accession>
<sequence>MTTNPQILDGVWRVYTAVGEPVVHPTVLASMRRGGYVQTSGPVRLTARGRELIAALERAHTKCGMPLPPH</sequence>
<organism evidence="1 2">
    <name type="scientific">Corynebacterium freneyi DNF00450</name>
    <dbReference type="NCBI Taxonomy" id="1287475"/>
    <lineage>
        <taxon>Bacteria</taxon>
        <taxon>Bacillati</taxon>
        <taxon>Actinomycetota</taxon>
        <taxon>Actinomycetes</taxon>
        <taxon>Mycobacteriales</taxon>
        <taxon>Corynebacteriaceae</taxon>
        <taxon>Corynebacterium</taxon>
    </lineage>
</organism>
<protein>
    <submittedName>
        <fullName evidence="1">Uncharacterized protein</fullName>
    </submittedName>
</protein>
<evidence type="ECO:0000313" key="2">
    <source>
        <dbReference type="Proteomes" id="UP000029548"/>
    </source>
</evidence>
<proteinExistence type="predicted"/>
<comment type="caution">
    <text evidence="1">The sequence shown here is derived from an EMBL/GenBank/DDBJ whole genome shotgun (WGS) entry which is preliminary data.</text>
</comment>
<dbReference type="RefSeq" id="WP_035121233.1">
    <property type="nucleotide sequence ID" value="NZ_JRNE01000040.1"/>
</dbReference>
<dbReference type="Proteomes" id="UP000029548">
    <property type="component" value="Unassembled WGS sequence"/>
</dbReference>
<reference evidence="1 2" key="1">
    <citation type="submission" date="2014-07" db="EMBL/GenBank/DDBJ databases">
        <authorList>
            <person name="McCorrison J."/>
            <person name="Sanka R."/>
            <person name="Torralba M."/>
            <person name="Gillis M."/>
            <person name="Haft D.H."/>
            <person name="Methe B."/>
            <person name="Sutton G."/>
            <person name="Nelson K.E."/>
        </authorList>
    </citation>
    <scope>NUCLEOTIDE SEQUENCE [LARGE SCALE GENOMIC DNA]</scope>
    <source>
        <strain evidence="1 2">DNF00450</strain>
    </source>
</reference>
<gene>
    <name evidence="1" type="ORF">HMPREF1650_04320</name>
</gene>
<name>A0A096A963_9CORY</name>
<dbReference type="AlphaFoldDB" id="A0A096A963"/>
<evidence type="ECO:0000313" key="1">
    <source>
        <dbReference type="EMBL" id="KGF17389.1"/>
    </source>
</evidence>